<protein>
    <recommendedName>
        <fullName evidence="4">MFS transporter</fullName>
    </recommendedName>
</protein>
<dbReference type="Gene3D" id="1.20.1250.20">
    <property type="entry name" value="MFS general substrate transporter like domains"/>
    <property type="match status" value="1"/>
</dbReference>
<sequence length="124" mass="12372">MLLAGPAAPRVARRAGSRVPLQAGTVCAVAAFALLAWAHGALGEVYLACAVIGIGYGLAFASIGNLVVENAAVESGYTAAFAVLTVTGVIALVSAAAIPRRPGMARDSQKIGGCGFRQRSGTCA</sequence>
<feature type="transmembrane region" description="Helical" evidence="1">
    <location>
        <begin position="20"/>
        <end position="38"/>
    </location>
</feature>
<keyword evidence="1" id="KW-0472">Membrane</keyword>
<dbReference type="EMBL" id="BAAAMR010000012">
    <property type="protein sequence ID" value="GAA2128319.1"/>
    <property type="molecule type" value="Genomic_DNA"/>
</dbReference>
<gene>
    <name evidence="2" type="ORF">GCM10009727_18830</name>
</gene>
<evidence type="ECO:0000256" key="1">
    <source>
        <dbReference type="SAM" id="Phobius"/>
    </source>
</evidence>
<evidence type="ECO:0000313" key="3">
    <source>
        <dbReference type="Proteomes" id="UP001501020"/>
    </source>
</evidence>
<evidence type="ECO:0008006" key="4">
    <source>
        <dbReference type="Google" id="ProtNLM"/>
    </source>
</evidence>
<comment type="caution">
    <text evidence="2">The sequence shown here is derived from an EMBL/GenBank/DDBJ whole genome shotgun (WGS) entry which is preliminary data.</text>
</comment>
<keyword evidence="3" id="KW-1185">Reference proteome</keyword>
<keyword evidence="1" id="KW-0812">Transmembrane</keyword>
<feature type="transmembrane region" description="Helical" evidence="1">
    <location>
        <begin position="45"/>
        <end position="67"/>
    </location>
</feature>
<feature type="transmembrane region" description="Helical" evidence="1">
    <location>
        <begin position="79"/>
        <end position="98"/>
    </location>
</feature>
<proteinExistence type="predicted"/>
<reference evidence="3" key="1">
    <citation type="journal article" date="2019" name="Int. J. Syst. Evol. Microbiol.">
        <title>The Global Catalogue of Microorganisms (GCM) 10K type strain sequencing project: providing services to taxonomists for standard genome sequencing and annotation.</title>
        <authorList>
            <consortium name="The Broad Institute Genomics Platform"/>
            <consortium name="The Broad Institute Genome Sequencing Center for Infectious Disease"/>
            <person name="Wu L."/>
            <person name="Ma J."/>
        </authorList>
    </citation>
    <scope>NUCLEOTIDE SEQUENCE [LARGE SCALE GENOMIC DNA]</scope>
    <source>
        <strain evidence="3">JCM 13850</strain>
    </source>
</reference>
<keyword evidence="1" id="KW-1133">Transmembrane helix</keyword>
<accession>A0ABP5KC77</accession>
<dbReference type="Proteomes" id="UP001501020">
    <property type="component" value="Unassembled WGS sequence"/>
</dbReference>
<dbReference type="InterPro" id="IPR036259">
    <property type="entry name" value="MFS_trans_sf"/>
</dbReference>
<organism evidence="2 3">
    <name type="scientific">Actinomadura napierensis</name>
    <dbReference type="NCBI Taxonomy" id="267854"/>
    <lineage>
        <taxon>Bacteria</taxon>
        <taxon>Bacillati</taxon>
        <taxon>Actinomycetota</taxon>
        <taxon>Actinomycetes</taxon>
        <taxon>Streptosporangiales</taxon>
        <taxon>Thermomonosporaceae</taxon>
        <taxon>Actinomadura</taxon>
    </lineage>
</organism>
<evidence type="ECO:0000313" key="2">
    <source>
        <dbReference type="EMBL" id="GAA2128319.1"/>
    </source>
</evidence>
<dbReference type="SUPFAM" id="SSF103473">
    <property type="entry name" value="MFS general substrate transporter"/>
    <property type="match status" value="1"/>
</dbReference>
<name>A0ABP5KC77_9ACTN</name>
<dbReference type="RefSeq" id="WP_344263719.1">
    <property type="nucleotide sequence ID" value="NZ_BAAAMR010000012.1"/>
</dbReference>